<dbReference type="InterPro" id="IPR027395">
    <property type="entry name" value="WH_DNA-bd_dom"/>
</dbReference>
<dbReference type="PANTHER" id="PTHR37318">
    <property type="entry name" value="BSL7504 PROTEIN"/>
    <property type="match status" value="1"/>
</dbReference>
<protein>
    <submittedName>
        <fullName evidence="2">MarR family transcriptional regulator</fullName>
    </submittedName>
</protein>
<keyword evidence="3" id="KW-1185">Reference proteome</keyword>
<dbReference type="SUPFAM" id="SSF46785">
    <property type="entry name" value="Winged helix' DNA-binding domain"/>
    <property type="match status" value="1"/>
</dbReference>
<sequence>MIDGIDPVIHVPKRLAAMAILANAPSASFRFLRDHLQISESDLSKQMATLEAAGYVQATKSGHGRGGSTTFRMTPAGESAYRAHCTALRALLDGTGIAQDL</sequence>
<dbReference type="EMBL" id="BONQ01000106">
    <property type="protein sequence ID" value="GIG48513.1"/>
    <property type="molecule type" value="Genomic_DNA"/>
</dbReference>
<dbReference type="InterPro" id="IPR036388">
    <property type="entry name" value="WH-like_DNA-bd_sf"/>
</dbReference>
<proteinExistence type="predicted"/>
<dbReference type="AlphaFoldDB" id="A0A919PU94"/>
<dbReference type="Pfam" id="PF13601">
    <property type="entry name" value="HTH_34"/>
    <property type="match status" value="1"/>
</dbReference>
<dbReference type="InterPro" id="IPR036390">
    <property type="entry name" value="WH_DNA-bd_sf"/>
</dbReference>
<feature type="domain" description="Winged helix DNA-binding" evidence="1">
    <location>
        <begin position="14"/>
        <end position="91"/>
    </location>
</feature>
<evidence type="ECO:0000259" key="1">
    <source>
        <dbReference type="Pfam" id="PF13601"/>
    </source>
</evidence>
<dbReference type="Proteomes" id="UP000660611">
    <property type="component" value="Unassembled WGS sequence"/>
</dbReference>
<reference evidence="2" key="1">
    <citation type="submission" date="2021-01" db="EMBL/GenBank/DDBJ databases">
        <title>Whole genome shotgun sequence of Dactylosporangium siamense NBRC 106093.</title>
        <authorList>
            <person name="Komaki H."/>
            <person name="Tamura T."/>
        </authorList>
    </citation>
    <scope>NUCLEOTIDE SEQUENCE</scope>
    <source>
        <strain evidence="2">NBRC 106093</strain>
    </source>
</reference>
<accession>A0A919PU94</accession>
<evidence type="ECO:0000313" key="3">
    <source>
        <dbReference type="Proteomes" id="UP000660611"/>
    </source>
</evidence>
<name>A0A919PU94_9ACTN</name>
<organism evidence="2 3">
    <name type="scientific">Dactylosporangium siamense</name>
    <dbReference type="NCBI Taxonomy" id="685454"/>
    <lineage>
        <taxon>Bacteria</taxon>
        <taxon>Bacillati</taxon>
        <taxon>Actinomycetota</taxon>
        <taxon>Actinomycetes</taxon>
        <taxon>Micromonosporales</taxon>
        <taxon>Micromonosporaceae</taxon>
        <taxon>Dactylosporangium</taxon>
    </lineage>
</organism>
<dbReference type="Gene3D" id="1.10.10.10">
    <property type="entry name" value="Winged helix-like DNA-binding domain superfamily/Winged helix DNA-binding domain"/>
    <property type="match status" value="1"/>
</dbReference>
<gene>
    <name evidence="2" type="ORF">Dsi01nite_065540</name>
</gene>
<evidence type="ECO:0000313" key="2">
    <source>
        <dbReference type="EMBL" id="GIG48513.1"/>
    </source>
</evidence>
<dbReference type="PANTHER" id="PTHR37318:SF1">
    <property type="entry name" value="BSL7504 PROTEIN"/>
    <property type="match status" value="1"/>
</dbReference>
<comment type="caution">
    <text evidence="2">The sequence shown here is derived from an EMBL/GenBank/DDBJ whole genome shotgun (WGS) entry which is preliminary data.</text>
</comment>
<dbReference type="RefSeq" id="WP_203850223.1">
    <property type="nucleotide sequence ID" value="NZ_BAAAVW010000003.1"/>
</dbReference>